<reference evidence="1 2" key="1">
    <citation type="journal article" date="2016" name="Sci. Rep.">
        <title>Metabolic traits of an uncultured archaeal lineage -MSBL1- from brine pools of the Red Sea.</title>
        <authorList>
            <person name="Mwirichia R."/>
            <person name="Alam I."/>
            <person name="Rashid M."/>
            <person name="Vinu M."/>
            <person name="Ba-Alawi W."/>
            <person name="Anthony Kamau A."/>
            <person name="Kamanda Ngugi D."/>
            <person name="Goker M."/>
            <person name="Klenk H.P."/>
            <person name="Bajic V."/>
            <person name="Stingl U."/>
        </authorList>
    </citation>
    <scope>NUCLEOTIDE SEQUENCE [LARGE SCALE GENOMIC DNA]</scope>
    <source>
        <strain evidence="1">SCGC-AAA382A03</strain>
    </source>
</reference>
<accession>A0A133VFP6</accession>
<dbReference type="SUPFAM" id="SSF143631">
    <property type="entry name" value="ApbE-like"/>
    <property type="match status" value="1"/>
</dbReference>
<dbReference type="EMBL" id="LHYC01000025">
    <property type="protein sequence ID" value="KXB05261.1"/>
    <property type="molecule type" value="Genomic_DNA"/>
</dbReference>
<name>A0A133VFP6_9EURY</name>
<gene>
    <name evidence="1" type="ORF">AKJ49_01170</name>
</gene>
<proteinExistence type="predicted"/>
<dbReference type="Proteomes" id="UP000070549">
    <property type="component" value="Unassembled WGS sequence"/>
</dbReference>
<dbReference type="AlphaFoldDB" id="A0A133VFP6"/>
<organism evidence="1 2">
    <name type="scientific">candidate division MSBL1 archaeon SCGC-AAA382A03</name>
    <dbReference type="NCBI Taxonomy" id="1698278"/>
    <lineage>
        <taxon>Archaea</taxon>
        <taxon>Methanobacteriati</taxon>
        <taxon>Methanobacteriota</taxon>
        <taxon>candidate division MSBL1</taxon>
    </lineage>
</organism>
<protein>
    <submittedName>
        <fullName evidence="1">Uncharacterized protein</fullName>
    </submittedName>
</protein>
<evidence type="ECO:0000313" key="1">
    <source>
        <dbReference type="EMBL" id="KXB05261.1"/>
    </source>
</evidence>
<dbReference type="InterPro" id="IPR003374">
    <property type="entry name" value="ApbE-like_sf"/>
</dbReference>
<dbReference type="PIRSF" id="PIRSF006421">
    <property type="entry name" value="UCP006421"/>
    <property type="match status" value="1"/>
</dbReference>
<sequence>MREKKWSYYETRLKIKSDKDESIESAIDTIIRERKKLERFIYRKPEFRNSLEPLNLHEDNYSGIIRLMLRASKIAGTGPFAAVAGSISQIGKEEGIKKDAVNMVIDNGGDIAIEGNRNFLIAIYAGSSLASEKFAFSIDSDTLPLGVCTSSASVGHSVSLGEADAVTVVAKEASIADAAATEIANKVSGNDVELSIKKGLDRADDILEIRGCLIIRDNQIGTVGKLPQVLSLTEEDREKARELVIDSLQFIE</sequence>
<comment type="caution">
    <text evidence="1">The sequence shown here is derived from an EMBL/GenBank/DDBJ whole genome shotgun (WGS) entry which is preliminary data.</text>
</comment>
<dbReference type="InterPro" id="IPR007183">
    <property type="entry name" value="UPF0280"/>
</dbReference>
<evidence type="ECO:0000313" key="2">
    <source>
        <dbReference type="Proteomes" id="UP000070549"/>
    </source>
</evidence>
<dbReference type="Gene3D" id="3.10.520.10">
    <property type="entry name" value="ApbE-like domains"/>
    <property type="match status" value="1"/>
</dbReference>
<keyword evidence="2" id="KW-1185">Reference proteome</keyword>